<organism evidence="2 3">
    <name type="scientific">Fulvimarina pelagi HTCC2506</name>
    <dbReference type="NCBI Taxonomy" id="314231"/>
    <lineage>
        <taxon>Bacteria</taxon>
        <taxon>Pseudomonadati</taxon>
        <taxon>Pseudomonadota</taxon>
        <taxon>Alphaproteobacteria</taxon>
        <taxon>Hyphomicrobiales</taxon>
        <taxon>Aurantimonadaceae</taxon>
        <taxon>Fulvimarina</taxon>
    </lineage>
</organism>
<dbReference type="InterPro" id="IPR001279">
    <property type="entry name" value="Metallo-B-lactamas"/>
</dbReference>
<dbReference type="SMART" id="SM00849">
    <property type="entry name" value="Lactamase_B"/>
    <property type="match status" value="1"/>
</dbReference>
<evidence type="ECO:0000313" key="3">
    <source>
        <dbReference type="Proteomes" id="UP000004310"/>
    </source>
</evidence>
<keyword evidence="3" id="KW-1185">Reference proteome</keyword>
<dbReference type="Gene3D" id="3.60.15.10">
    <property type="entry name" value="Ribonuclease Z/Hydroxyacylglutathione hydrolase-like"/>
    <property type="match status" value="1"/>
</dbReference>
<feature type="domain" description="Metallo-beta-lactamase" evidence="1">
    <location>
        <begin position="43"/>
        <end position="220"/>
    </location>
</feature>
<dbReference type="GO" id="GO:0016787">
    <property type="term" value="F:hydrolase activity"/>
    <property type="evidence" value="ECO:0007669"/>
    <property type="project" value="UniProtKB-KW"/>
</dbReference>
<evidence type="ECO:0000259" key="1">
    <source>
        <dbReference type="SMART" id="SM00849"/>
    </source>
</evidence>
<dbReference type="SUPFAM" id="SSF56281">
    <property type="entry name" value="Metallo-hydrolase/oxidoreductase"/>
    <property type="match status" value="1"/>
</dbReference>
<protein>
    <submittedName>
        <fullName evidence="2">Probable hydrolase</fullName>
    </submittedName>
</protein>
<dbReference type="CDD" id="cd16279">
    <property type="entry name" value="metallo-hydrolase-like_MBL-fold"/>
    <property type="match status" value="1"/>
</dbReference>
<dbReference type="HOGENOM" id="CLU_044538_2_1_5"/>
<sequence length="275" mass="30076">MADADPGTWLRLTILGCSSSPGVPRISGDWGNCDPANPKNRRTRTAALIERVSPTGITRVAIDCGPDFRQQMLSATVDRLDAIILTHAHADHIHGIDDIRGFTQLQGKRIPVFGDVDTLARVKEAFGYIFKTPRGSFYPPVGEAQVIDAGRAFAIDGPGGALRILPLTQNHGSITSLAFRFGSLAYCTDVSDIPPETEARLQDLDHLVLGALQYRTHPSHFSLDQALGWIERLAPKASTLTHMHTPLDYETVQRETPDHVEPGYDGLVIEVPLQE</sequence>
<dbReference type="eggNOG" id="COG1235">
    <property type="taxonomic scope" value="Bacteria"/>
</dbReference>
<dbReference type="RefSeq" id="WP_007066502.1">
    <property type="nucleotide sequence ID" value="NZ_DS022272.1"/>
</dbReference>
<dbReference type="PANTHER" id="PTHR42663">
    <property type="entry name" value="HYDROLASE C777.06C-RELATED-RELATED"/>
    <property type="match status" value="1"/>
</dbReference>
<proteinExistence type="predicted"/>
<dbReference type="STRING" id="217511.GCA_001463845_00139"/>
<reference evidence="2 3" key="1">
    <citation type="journal article" date="2010" name="J. Bacteriol.">
        <title>Genome sequence of Fulvimarina pelagi HTCC2506T, a Mn(II)-oxidizing alphaproteobacterium possessing an aerobic anoxygenic photosynthetic gene cluster and Xanthorhodopsin.</title>
        <authorList>
            <person name="Kang I."/>
            <person name="Oh H.M."/>
            <person name="Lim S.I."/>
            <person name="Ferriera S."/>
            <person name="Giovannoni S.J."/>
            <person name="Cho J.C."/>
        </authorList>
    </citation>
    <scope>NUCLEOTIDE SEQUENCE [LARGE SCALE GENOMIC DNA]</scope>
    <source>
        <strain evidence="2 3">HTCC2506</strain>
    </source>
</reference>
<name>Q0G736_9HYPH</name>
<dbReference type="Pfam" id="PF12706">
    <property type="entry name" value="Lactamase_B_2"/>
    <property type="match status" value="1"/>
</dbReference>
<dbReference type="PANTHER" id="PTHR42663:SF6">
    <property type="entry name" value="HYDROLASE C777.06C-RELATED"/>
    <property type="match status" value="1"/>
</dbReference>
<dbReference type="Proteomes" id="UP000004310">
    <property type="component" value="Unassembled WGS sequence"/>
</dbReference>
<evidence type="ECO:0000313" key="2">
    <source>
        <dbReference type="EMBL" id="EAU42528.1"/>
    </source>
</evidence>
<keyword evidence="2" id="KW-0378">Hydrolase</keyword>
<accession>Q0G736</accession>
<dbReference type="InterPro" id="IPR036866">
    <property type="entry name" value="RibonucZ/Hydroxyglut_hydro"/>
</dbReference>
<gene>
    <name evidence="2" type="ORF">FP2506_06801</name>
</gene>
<dbReference type="EMBL" id="AATP01000001">
    <property type="protein sequence ID" value="EAU42528.1"/>
    <property type="molecule type" value="Genomic_DNA"/>
</dbReference>
<comment type="caution">
    <text evidence="2">The sequence shown here is derived from an EMBL/GenBank/DDBJ whole genome shotgun (WGS) entry which is preliminary data.</text>
</comment>
<dbReference type="AlphaFoldDB" id="Q0G736"/>